<dbReference type="Pfam" id="PF08448">
    <property type="entry name" value="PAS_4"/>
    <property type="match status" value="1"/>
</dbReference>
<name>A0ABY3GX98_9ACTN</name>
<dbReference type="EMBL" id="VOGX01000028">
    <property type="protein sequence ID" value="TWV23403.1"/>
    <property type="molecule type" value="Genomic_DNA"/>
</dbReference>
<dbReference type="InterPro" id="IPR029016">
    <property type="entry name" value="GAF-like_dom_sf"/>
</dbReference>
<comment type="caution">
    <text evidence="4">The sequence shown here is derived from an EMBL/GenBank/DDBJ whole genome shotgun (WGS) entry which is preliminary data.</text>
</comment>
<dbReference type="Gene3D" id="3.30.565.10">
    <property type="entry name" value="Histidine kinase-like ATPase, C-terminal domain"/>
    <property type="match status" value="1"/>
</dbReference>
<evidence type="ECO:0000259" key="3">
    <source>
        <dbReference type="SMART" id="SM00331"/>
    </source>
</evidence>
<sequence length="687" mass="73655">MPSAEDADRPGDHPALDALRELPPTSLFVFDAALDLQRYHAAAPHHVLGEVAGEPVEDGSAGLLDEEVYALLRKAQEEDRMQTRAVVSRATSGEERALTLAAHPLRDPDGGPGGVAAQIADLSGERHDYGRLDTLVEEEALIDRSLNVADTAQRLVDMMAARLADTATVDILDCVLRGELPRHATVGPQSLVRRVSAGADTGERMPVAFPVGGRHGYPHGGPFARALADHRPHVAVLGGDDDWWLSGMVERKLAPAGAHALIVVPLIAEGRLLGLAALYRTGEEEPFTQDDLATAVRMVRQAEQAVDNARRFTLEQAAAQLLRRSLAPGAPQDTRTVHTAEGHLQDIGNAWCEVIPLSGARTALVIGDVAEPGVRGIALMGRLRAGLLALAEQDPEPGELLSRLATLTARLARDVHLGLRAPEPLSTCLYLVYDPVEHTCQAASAGHPAPLIGPGDGPMRTAPLDIGPPLGPDRHAYETSRFPLADQSEIALFTSGLTALAEDGPEDGRPHRSAALREALSHARGSLEERCDQALGQFLGRRPTGDALLLLARTRPLPPVDVATWELSDSPEQVASARRSCAEQLTRWGLGDLAFTTELLVSELVTNAIRYGSAPVRLRLIRDRALVCEVHDASSSAPRVCHATGNDERGRGLFMIEEMADRWGVRFDPGGKTVWAEQDIGEETPAD</sequence>
<dbReference type="InterPro" id="IPR052016">
    <property type="entry name" value="Bact_Sigma-Reg"/>
</dbReference>
<dbReference type="InterPro" id="IPR036890">
    <property type="entry name" value="HATPase_C_sf"/>
</dbReference>
<dbReference type="InterPro" id="IPR036457">
    <property type="entry name" value="PPM-type-like_dom_sf"/>
</dbReference>
<feature type="domain" description="PPM-type phosphatase" evidence="3">
    <location>
        <begin position="343"/>
        <end position="555"/>
    </location>
</feature>
<proteinExistence type="predicted"/>
<evidence type="ECO:0000313" key="5">
    <source>
        <dbReference type="Proteomes" id="UP000318052"/>
    </source>
</evidence>
<dbReference type="InterPro" id="IPR003594">
    <property type="entry name" value="HATPase_dom"/>
</dbReference>
<dbReference type="Pfam" id="PF07228">
    <property type="entry name" value="SpoIIE"/>
    <property type="match status" value="1"/>
</dbReference>
<dbReference type="Pfam" id="PF01590">
    <property type="entry name" value="GAF"/>
    <property type="match status" value="1"/>
</dbReference>
<dbReference type="SUPFAM" id="SSF55781">
    <property type="entry name" value="GAF domain-like"/>
    <property type="match status" value="1"/>
</dbReference>
<dbReference type="InterPro" id="IPR001932">
    <property type="entry name" value="PPM-type_phosphatase-like_dom"/>
</dbReference>
<evidence type="ECO:0000259" key="2">
    <source>
        <dbReference type="SMART" id="SM00065"/>
    </source>
</evidence>
<dbReference type="Proteomes" id="UP000318052">
    <property type="component" value="Unassembled WGS sequence"/>
</dbReference>
<keyword evidence="5" id="KW-1185">Reference proteome</keyword>
<dbReference type="InterPro" id="IPR013656">
    <property type="entry name" value="PAS_4"/>
</dbReference>
<protein>
    <submittedName>
        <fullName evidence="4">SpoIIE family protein phosphatase</fullName>
    </submittedName>
</protein>
<reference evidence="5" key="1">
    <citation type="journal article" date="2019" name="Microbiol. Resour. Announc.">
        <title>Draft Genomic Sequences of Streptomyces misionensis and Streptomyces albidoflavus, bacteria applied for phytopathogen biocontrol.</title>
        <authorList>
            <person name="Pylro V."/>
            <person name="Dias A."/>
            <person name="Andreote F."/>
            <person name="Varani A."/>
            <person name="Andreote C."/>
            <person name="Bernardo E."/>
            <person name="Martins T."/>
        </authorList>
    </citation>
    <scope>NUCLEOTIDE SEQUENCE [LARGE SCALE GENOMIC DNA]</scope>
    <source>
        <strain evidence="5">77</strain>
    </source>
</reference>
<dbReference type="CDD" id="cd16936">
    <property type="entry name" value="HATPase_RsbW-like"/>
    <property type="match status" value="1"/>
</dbReference>
<accession>A0ABY3GX98</accession>
<evidence type="ECO:0000256" key="1">
    <source>
        <dbReference type="ARBA" id="ARBA00022801"/>
    </source>
</evidence>
<evidence type="ECO:0000313" key="4">
    <source>
        <dbReference type="EMBL" id="TWV23403.1"/>
    </source>
</evidence>
<dbReference type="SUPFAM" id="SSF55874">
    <property type="entry name" value="ATPase domain of HSP90 chaperone/DNA topoisomerase II/histidine kinase"/>
    <property type="match status" value="1"/>
</dbReference>
<dbReference type="PANTHER" id="PTHR43156:SF2">
    <property type="entry name" value="STAGE II SPORULATION PROTEIN E"/>
    <property type="match status" value="1"/>
</dbReference>
<dbReference type="InterPro" id="IPR003018">
    <property type="entry name" value="GAF"/>
</dbReference>
<dbReference type="PANTHER" id="PTHR43156">
    <property type="entry name" value="STAGE II SPORULATION PROTEIN E-RELATED"/>
    <property type="match status" value="1"/>
</dbReference>
<dbReference type="SMART" id="SM00331">
    <property type="entry name" value="PP2C_SIG"/>
    <property type="match status" value="1"/>
</dbReference>
<dbReference type="Pfam" id="PF13581">
    <property type="entry name" value="HATPase_c_2"/>
    <property type="match status" value="1"/>
</dbReference>
<dbReference type="Gene3D" id="3.30.450.40">
    <property type="match status" value="1"/>
</dbReference>
<feature type="domain" description="GAF" evidence="2">
    <location>
        <begin position="151"/>
        <end position="316"/>
    </location>
</feature>
<gene>
    <name evidence="4" type="ORF">FRZ02_16410</name>
</gene>
<dbReference type="RefSeq" id="WP_146581707.1">
    <property type="nucleotide sequence ID" value="NZ_VOGX01000028.1"/>
</dbReference>
<keyword evidence="1" id="KW-0378">Hydrolase</keyword>
<dbReference type="SMART" id="SM00065">
    <property type="entry name" value="GAF"/>
    <property type="match status" value="1"/>
</dbReference>
<dbReference type="Gene3D" id="3.60.40.10">
    <property type="entry name" value="PPM-type phosphatase domain"/>
    <property type="match status" value="1"/>
</dbReference>
<organism evidence="4 5">
    <name type="scientific">Streptomyces albidoflavus</name>
    <dbReference type="NCBI Taxonomy" id="1886"/>
    <lineage>
        <taxon>Bacteria</taxon>
        <taxon>Bacillati</taxon>
        <taxon>Actinomycetota</taxon>
        <taxon>Actinomycetes</taxon>
        <taxon>Kitasatosporales</taxon>
        <taxon>Streptomycetaceae</taxon>
        <taxon>Streptomyces</taxon>
        <taxon>Streptomyces albidoflavus group</taxon>
    </lineage>
</organism>